<keyword evidence="2" id="KW-1185">Reference proteome</keyword>
<evidence type="ECO:0000313" key="1">
    <source>
        <dbReference type="EMBL" id="CAD6204739.1"/>
    </source>
</evidence>
<protein>
    <submittedName>
        <fullName evidence="1">Uncharacterized protein</fullName>
    </submittedName>
</protein>
<evidence type="ECO:0000313" key="2">
    <source>
        <dbReference type="Proteomes" id="UP000604825"/>
    </source>
</evidence>
<reference evidence="1" key="1">
    <citation type="submission" date="2020-10" db="EMBL/GenBank/DDBJ databases">
        <authorList>
            <person name="Han B."/>
            <person name="Lu T."/>
            <person name="Zhao Q."/>
            <person name="Huang X."/>
            <person name="Zhao Y."/>
        </authorList>
    </citation>
    <scope>NUCLEOTIDE SEQUENCE</scope>
</reference>
<comment type="caution">
    <text evidence="1">The sequence shown here is derived from an EMBL/GenBank/DDBJ whole genome shotgun (WGS) entry which is preliminary data.</text>
</comment>
<dbReference type="AlphaFoldDB" id="A0A811MD73"/>
<dbReference type="PANTHER" id="PTHR33186:SF13">
    <property type="entry name" value="OS10G0138300 PROTEIN"/>
    <property type="match status" value="1"/>
</dbReference>
<dbReference type="Proteomes" id="UP000604825">
    <property type="component" value="Unassembled WGS sequence"/>
</dbReference>
<dbReference type="OrthoDB" id="586649at2759"/>
<organism evidence="1 2">
    <name type="scientific">Miscanthus lutarioriparius</name>
    <dbReference type="NCBI Taxonomy" id="422564"/>
    <lineage>
        <taxon>Eukaryota</taxon>
        <taxon>Viridiplantae</taxon>
        <taxon>Streptophyta</taxon>
        <taxon>Embryophyta</taxon>
        <taxon>Tracheophyta</taxon>
        <taxon>Spermatophyta</taxon>
        <taxon>Magnoliopsida</taxon>
        <taxon>Liliopsida</taxon>
        <taxon>Poales</taxon>
        <taxon>Poaceae</taxon>
        <taxon>PACMAD clade</taxon>
        <taxon>Panicoideae</taxon>
        <taxon>Andropogonodae</taxon>
        <taxon>Andropogoneae</taxon>
        <taxon>Saccharinae</taxon>
        <taxon>Miscanthus</taxon>
    </lineage>
</organism>
<proteinExistence type="predicted"/>
<sequence length="328" mass="35924">MSSSAYHRNPVSFSQPHSCAGAGAASSVAEHSSAAFAHSIEHLPCSAFSRTSGHSAAPLDQRIRFVPTAATSTRFSPLTGLQYWVLDCFHGRVLLYSDADKEFLVWDPMAGDTHYVSAPPDLIWRDIAAAVVSVAGHDDLTDCHSSLFQIVLLDSKVDDRYWVSACIYYSETGIWGDWAAIGTPSIISSESNAFVGNSVYCKLDFAEEDSNHILEFELHGQRLGLIELQRALGKIICVAGWALLRIIDMDKLTLPGVPVGDMFLWSSAVAFARDSEDLFLQAEAGIFMINLRSMHLRKVLEASGSAIYPYASFYTRGCDIAGIDDRDE</sequence>
<gene>
    <name evidence="1" type="ORF">NCGR_LOCUS2732</name>
</gene>
<name>A0A811MD73_9POAL</name>
<dbReference type="PANTHER" id="PTHR33186">
    <property type="entry name" value="OS10G0136150 PROTEIN-RELATED"/>
    <property type="match status" value="1"/>
</dbReference>
<dbReference type="EMBL" id="CAJGYO010000001">
    <property type="protein sequence ID" value="CAD6204739.1"/>
    <property type="molecule type" value="Genomic_DNA"/>
</dbReference>
<accession>A0A811MD73</accession>